<proteinExistence type="predicted"/>
<accession>A0A9W9NBL2</accession>
<sequence>MSTSSSEDEDRFKVLRGLFAHRNRTSVCPACLKCLSRPDKVKEHCDGEVKKGDANHAGLLFRSPSFETSYREAIGYSDEAPLVPPESWTACTAIDTIIEYKSSIHAVSPASKLEILFQIAENSAMSYICPLHLTTHDSFQTLRQHWNPDSGGTSHGKLAAEPSYDFKIAYEEAMGITIPEAYLPLDPSIPGRKSTSPYFEIEYVIRRMNLDKLRERYDAMARPLR</sequence>
<dbReference type="GeneID" id="83206469"/>
<name>A0A9W9NBL2_9EURO</name>
<dbReference type="RefSeq" id="XP_058325733.1">
    <property type="nucleotide sequence ID" value="XM_058479165.1"/>
</dbReference>
<evidence type="ECO:0000313" key="1">
    <source>
        <dbReference type="EMBL" id="KAJ5216862.1"/>
    </source>
</evidence>
<dbReference type="OrthoDB" id="4300656at2759"/>
<reference evidence="1" key="1">
    <citation type="submission" date="2022-11" db="EMBL/GenBank/DDBJ databases">
        <authorList>
            <person name="Petersen C."/>
        </authorList>
    </citation>
    <scope>NUCLEOTIDE SEQUENCE</scope>
    <source>
        <strain evidence="1">IBT 19713</strain>
    </source>
</reference>
<dbReference type="EMBL" id="JAPQKS010000008">
    <property type="protein sequence ID" value="KAJ5216862.1"/>
    <property type="molecule type" value="Genomic_DNA"/>
</dbReference>
<dbReference type="Proteomes" id="UP001150941">
    <property type="component" value="Unassembled WGS sequence"/>
</dbReference>
<gene>
    <name evidence="1" type="ORF">N7468_009870</name>
</gene>
<evidence type="ECO:0000313" key="2">
    <source>
        <dbReference type="Proteomes" id="UP001150941"/>
    </source>
</evidence>
<comment type="caution">
    <text evidence="1">The sequence shown here is derived from an EMBL/GenBank/DDBJ whole genome shotgun (WGS) entry which is preliminary data.</text>
</comment>
<dbReference type="AlphaFoldDB" id="A0A9W9NBL2"/>
<keyword evidence="2" id="KW-1185">Reference proteome</keyword>
<reference evidence="1" key="2">
    <citation type="journal article" date="2023" name="IMA Fungus">
        <title>Comparative genomic study of the Penicillium genus elucidates a diverse pangenome and 15 lateral gene transfer events.</title>
        <authorList>
            <person name="Petersen C."/>
            <person name="Sorensen T."/>
            <person name="Nielsen M.R."/>
            <person name="Sondergaard T.E."/>
            <person name="Sorensen J.L."/>
            <person name="Fitzpatrick D.A."/>
            <person name="Frisvad J.C."/>
            <person name="Nielsen K.L."/>
        </authorList>
    </citation>
    <scope>NUCLEOTIDE SEQUENCE</scope>
    <source>
        <strain evidence="1">IBT 19713</strain>
    </source>
</reference>
<protein>
    <submittedName>
        <fullName evidence="1">Uncharacterized protein</fullName>
    </submittedName>
</protein>
<organism evidence="1 2">
    <name type="scientific">Penicillium chermesinum</name>
    <dbReference type="NCBI Taxonomy" id="63820"/>
    <lineage>
        <taxon>Eukaryota</taxon>
        <taxon>Fungi</taxon>
        <taxon>Dikarya</taxon>
        <taxon>Ascomycota</taxon>
        <taxon>Pezizomycotina</taxon>
        <taxon>Eurotiomycetes</taxon>
        <taxon>Eurotiomycetidae</taxon>
        <taxon>Eurotiales</taxon>
        <taxon>Aspergillaceae</taxon>
        <taxon>Penicillium</taxon>
    </lineage>
</organism>